<keyword evidence="3" id="KW-1185">Reference proteome</keyword>
<dbReference type="EMBL" id="BPLR01000069">
    <property type="protein sequence ID" value="GIY91909.1"/>
    <property type="molecule type" value="Genomic_DNA"/>
</dbReference>
<evidence type="ECO:0000256" key="1">
    <source>
        <dbReference type="SAM" id="MobiDB-lite"/>
    </source>
</evidence>
<evidence type="ECO:0000313" key="2">
    <source>
        <dbReference type="EMBL" id="GIY91909.1"/>
    </source>
</evidence>
<gene>
    <name evidence="2" type="ORF">CEXT_538261</name>
</gene>
<reference evidence="2 3" key="1">
    <citation type="submission" date="2021-06" db="EMBL/GenBank/DDBJ databases">
        <title>Caerostris extrusa draft genome.</title>
        <authorList>
            <person name="Kono N."/>
            <person name="Arakawa K."/>
        </authorList>
    </citation>
    <scope>NUCLEOTIDE SEQUENCE [LARGE SCALE GENOMIC DNA]</scope>
</reference>
<evidence type="ECO:0000313" key="3">
    <source>
        <dbReference type="Proteomes" id="UP001054945"/>
    </source>
</evidence>
<dbReference type="AlphaFoldDB" id="A0AAV4XDQ3"/>
<comment type="caution">
    <text evidence="2">The sequence shown here is derived from an EMBL/GenBank/DDBJ whole genome shotgun (WGS) entry which is preliminary data.</text>
</comment>
<protein>
    <submittedName>
        <fullName evidence="2">Uncharacterized protein</fullName>
    </submittedName>
</protein>
<feature type="compositionally biased region" description="Polar residues" evidence="1">
    <location>
        <begin position="41"/>
        <end position="56"/>
    </location>
</feature>
<dbReference type="Proteomes" id="UP001054945">
    <property type="component" value="Unassembled WGS sequence"/>
</dbReference>
<sequence>MAQYPQSVTANVSCYQAPQNRHKPTPISAEDRHAKQGRGGTVTSLSGPGHTLTSLGRNWRRGPPSDCRKNPGNLISEVGVNRLRIFFLWK</sequence>
<proteinExistence type="predicted"/>
<accession>A0AAV4XDQ3</accession>
<feature type="region of interest" description="Disordered" evidence="1">
    <location>
        <begin position="1"/>
        <end position="72"/>
    </location>
</feature>
<organism evidence="2 3">
    <name type="scientific">Caerostris extrusa</name>
    <name type="common">Bark spider</name>
    <name type="synonym">Caerostris bankana</name>
    <dbReference type="NCBI Taxonomy" id="172846"/>
    <lineage>
        <taxon>Eukaryota</taxon>
        <taxon>Metazoa</taxon>
        <taxon>Ecdysozoa</taxon>
        <taxon>Arthropoda</taxon>
        <taxon>Chelicerata</taxon>
        <taxon>Arachnida</taxon>
        <taxon>Araneae</taxon>
        <taxon>Araneomorphae</taxon>
        <taxon>Entelegynae</taxon>
        <taxon>Araneoidea</taxon>
        <taxon>Araneidae</taxon>
        <taxon>Caerostris</taxon>
    </lineage>
</organism>
<feature type="compositionally biased region" description="Polar residues" evidence="1">
    <location>
        <begin position="1"/>
        <end position="19"/>
    </location>
</feature>
<name>A0AAV4XDQ3_CAEEX</name>